<evidence type="ECO:0000256" key="2">
    <source>
        <dbReference type="ARBA" id="ARBA00006679"/>
    </source>
</evidence>
<organism evidence="8">
    <name type="scientific">Acidobacterium capsulatum</name>
    <dbReference type="NCBI Taxonomy" id="33075"/>
    <lineage>
        <taxon>Bacteria</taxon>
        <taxon>Pseudomonadati</taxon>
        <taxon>Acidobacteriota</taxon>
        <taxon>Terriglobia</taxon>
        <taxon>Terriglobales</taxon>
        <taxon>Acidobacteriaceae</taxon>
        <taxon>Acidobacterium</taxon>
    </lineage>
</organism>
<evidence type="ECO:0000313" key="8">
    <source>
        <dbReference type="EMBL" id="HGY95065.1"/>
    </source>
</evidence>
<dbReference type="AlphaFoldDB" id="A0A7V4XUE3"/>
<keyword evidence="5 7" id="KW-1133">Transmembrane helix</keyword>
<feature type="transmembrane region" description="Helical" evidence="7">
    <location>
        <begin position="78"/>
        <end position="103"/>
    </location>
</feature>
<proteinExistence type="inferred from homology"/>
<keyword evidence="4 7" id="KW-0812">Transmembrane</keyword>
<dbReference type="EMBL" id="DTKL01000065">
    <property type="protein sequence ID" value="HGY95065.1"/>
    <property type="molecule type" value="Genomic_DNA"/>
</dbReference>
<evidence type="ECO:0000256" key="6">
    <source>
        <dbReference type="ARBA" id="ARBA00023136"/>
    </source>
</evidence>
<evidence type="ECO:0000256" key="3">
    <source>
        <dbReference type="ARBA" id="ARBA00022475"/>
    </source>
</evidence>
<name>A0A7V4XUE3_9BACT</name>
<comment type="similarity">
    <text evidence="2">Belongs to the DoxX family.</text>
</comment>
<comment type="subcellular location">
    <subcellularLocation>
        <location evidence="1">Cell membrane</location>
        <topology evidence="1">Multi-pass membrane protein</topology>
    </subcellularLocation>
</comment>
<feature type="transmembrane region" description="Helical" evidence="7">
    <location>
        <begin position="123"/>
        <end position="147"/>
    </location>
</feature>
<dbReference type="PANTHER" id="PTHR33452:SF1">
    <property type="entry name" value="INNER MEMBRANE PROTEIN YPHA-RELATED"/>
    <property type="match status" value="1"/>
</dbReference>
<feature type="transmembrane region" description="Helical" evidence="7">
    <location>
        <begin position="12"/>
        <end position="31"/>
    </location>
</feature>
<keyword evidence="3" id="KW-1003">Cell membrane</keyword>
<evidence type="ECO:0000256" key="7">
    <source>
        <dbReference type="SAM" id="Phobius"/>
    </source>
</evidence>
<dbReference type="Pfam" id="PF07681">
    <property type="entry name" value="DoxX"/>
    <property type="match status" value="1"/>
</dbReference>
<evidence type="ECO:0000256" key="1">
    <source>
        <dbReference type="ARBA" id="ARBA00004651"/>
    </source>
</evidence>
<gene>
    <name evidence="8" type="ORF">ENW50_10360</name>
</gene>
<feature type="transmembrane region" description="Helical" evidence="7">
    <location>
        <begin position="51"/>
        <end position="71"/>
    </location>
</feature>
<dbReference type="GO" id="GO:0005886">
    <property type="term" value="C:plasma membrane"/>
    <property type="evidence" value="ECO:0007669"/>
    <property type="project" value="UniProtKB-SubCell"/>
</dbReference>
<evidence type="ECO:0000256" key="5">
    <source>
        <dbReference type="ARBA" id="ARBA00022989"/>
    </source>
</evidence>
<reference evidence="8" key="1">
    <citation type="journal article" date="2020" name="mSystems">
        <title>Genome- and Community-Level Interaction Insights into Carbon Utilization and Element Cycling Functions of Hydrothermarchaeota in Hydrothermal Sediment.</title>
        <authorList>
            <person name="Zhou Z."/>
            <person name="Liu Y."/>
            <person name="Xu W."/>
            <person name="Pan J."/>
            <person name="Luo Z.H."/>
            <person name="Li M."/>
        </authorList>
    </citation>
    <scope>NUCLEOTIDE SEQUENCE [LARGE SCALE GENOMIC DNA]</scope>
    <source>
        <strain evidence="8">SpSt-855</strain>
    </source>
</reference>
<sequence length="158" mass="17734">MIKLFAVCYQRFQSVASLLQSPFLLLVRLYWGWQFAQAGWGKMQHIHKVTGFFQSIGIPFPAFNAHFVAGVEFFGGLLLILGLASRLTGLILTINMLVAYWTASRDALFSILSNPGTFYGDAAYTFLFAALLVLIFGAGWISLDTVIARQYRQRIRQA</sequence>
<comment type="caution">
    <text evidence="8">The sequence shown here is derived from an EMBL/GenBank/DDBJ whole genome shotgun (WGS) entry which is preliminary data.</text>
</comment>
<protein>
    <submittedName>
        <fullName evidence="8">DoxX family protein</fullName>
    </submittedName>
</protein>
<accession>A0A7V4XUE3</accession>
<evidence type="ECO:0000256" key="4">
    <source>
        <dbReference type="ARBA" id="ARBA00022692"/>
    </source>
</evidence>
<dbReference type="InterPro" id="IPR032808">
    <property type="entry name" value="DoxX"/>
</dbReference>
<dbReference type="InterPro" id="IPR051907">
    <property type="entry name" value="DoxX-like_oxidoreductase"/>
</dbReference>
<keyword evidence="6 7" id="KW-0472">Membrane</keyword>
<dbReference type="PANTHER" id="PTHR33452">
    <property type="entry name" value="OXIDOREDUCTASE CATD-RELATED"/>
    <property type="match status" value="1"/>
</dbReference>